<reference evidence="7 8" key="1">
    <citation type="journal article" date="2014" name="Genome Announc.">
        <title>Draft genome sequences of eight enterohepatic helicobacter species isolated from both laboratory and wild rodents.</title>
        <authorList>
            <person name="Sheh A."/>
            <person name="Shen Z."/>
            <person name="Fox J.G."/>
        </authorList>
    </citation>
    <scope>NUCLEOTIDE SEQUENCE [LARGE SCALE GENOMIC DNA]</scope>
    <source>
        <strain evidence="7 8">MIT 97-6194</strain>
    </source>
</reference>
<evidence type="ECO:0000256" key="4">
    <source>
        <dbReference type="SAM" id="Phobius"/>
    </source>
</evidence>
<feature type="compositionally biased region" description="Gly residues" evidence="3">
    <location>
        <begin position="26"/>
        <end position="37"/>
    </location>
</feature>
<dbReference type="RefSeq" id="WP_034575074.1">
    <property type="nucleotide sequence ID" value="NZ_JRMP02000007.1"/>
</dbReference>
<sequence>MPIDLNERREKQNKENKPTPTPPNNSGGGNNSGGNGGNNWNNRGNKGGFNVDSIQMPNFSGKFIGILILVLIIAFFFILARPFIVINSGEVGIKVNLGEYQPTPLQPGLHFFVPILQNIIIVDTRVRTQNFVGSDETDRKTNASTIYKNPIQVRDKLGLDVFIELTLKYRLKSDKASEIIRDYTMLWDENIVVPYILEAVGSTVGNFNAEELPSKRDEVAKLIIANFKNKIDSIKDQPIVYDSIELRKIILPQEVKIKIEQVQVAKQEAERAKQEANALRERAQGKADASITEAKGQAEANRLVSESLSQRLLELRQIEIQGKFNDALKDNKDAQIFLTPGGAVPNIWVDSKNKQRTTISNQ</sequence>
<name>A0A347VU60_9HELI</name>
<evidence type="ECO:0000256" key="2">
    <source>
        <dbReference type="SAM" id="Coils"/>
    </source>
</evidence>
<reference evidence="7" key="3">
    <citation type="submission" date="2018-04" db="EMBL/GenBank/DDBJ databases">
        <authorList>
            <person name="Sheh A."/>
            <person name="Shen Z."/>
            <person name="Mannion A.J."/>
            <person name="Fox J.G."/>
        </authorList>
    </citation>
    <scope>NUCLEOTIDE SEQUENCE</scope>
    <source>
        <strain evidence="7">MIT 97-6194</strain>
    </source>
</reference>
<dbReference type="EMBL" id="JRMP02000007">
    <property type="protein sequence ID" value="TLD94393.1"/>
    <property type="molecule type" value="Genomic_DNA"/>
</dbReference>
<comment type="caution">
    <text evidence="7">The sequence shown here is derived from an EMBL/GenBank/DDBJ whole genome shotgun (WGS) entry which is preliminary data.</text>
</comment>
<dbReference type="Pfam" id="PF01145">
    <property type="entry name" value="Band_7"/>
    <property type="match status" value="1"/>
</dbReference>
<protein>
    <submittedName>
        <fullName evidence="7">Prohibitin family protein</fullName>
    </submittedName>
</protein>
<dbReference type="EMBL" id="QBIU01000001">
    <property type="protein sequence ID" value="MWV68858.1"/>
    <property type="molecule type" value="Genomic_DNA"/>
</dbReference>
<keyword evidence="8" id="KW-1185">Reference proteome</keyword>
<dbReference type="SUPFAM" id="SSF117892">
    <property type="entry name" value="Band 7/SPFH domain"/>
    <property type="match status" value="1"/>
</dbReference>
<evidence type="ECO:0000313" key="9">
    <source>
        <dbReference type="Proteomes" id="UP000477070"/>
    </source>
</evidence>
<dbReference type="InterPro" id="IPR001107">
    <property type="entry name" value="Band_7"/>
</dbReference>
<dbReference type="GO" id="GO:0016020">
    <property type="term" value="C:membrane"/>
    <property type="evidence" value="ECO:0007669"/>
    <property type="project" value="UniProtKB-SubCell"/>
</dbReference>
<dbReference type="PANTHER" id="PTHR23222">
    <property type="entry name" value="PROHIBITIN"/>
    <property type="match status" value="1"/>
</dbReference>
<evidence type="ECO:0000313" key="7">
    <source>
        <dbReference type="EMBL" id="TLD94393.1"/>
    </source>
</evidence>
<keyword evidence="4" id="KW-1133">Transmembrane helix</keyword>
<dbReference type="AlphaFoldDB" id="A0A347VU60"/>
<evidence type="ECO:0000313" key="8">
    <source>
        <dbReference type="Proteomes" id="UP000029714"/>
    </source>
</evidence>
<dbReference type="Proteomes" id="UP000029714">
    <property type="component" value="Unassembled WGS sequence"/>
</dbReference>
<organism evidence="7 8">
    <name type="scientific">Helicobacter saguini</name>
    <dbReference type="NCBI Taxonomy" id="1548018"/>
    <lineage>
        <taxon>Bacteria</taxon>
        <taxon>Pseudomonadati</taxon>
        <taxon>Campylobacterota</taxon>
        <taxon>Epsilonproteobacteria</taxon>
        <taxon>Campylobacterales</taxon>
        <taxon>Helicobacteraceae</taxon>
        <taxon>Helicobacter</taxon>
    </lineage>
</organism>
<proteinExistence type="predicted"/>
<keyword evidence="2" id="KW-0175">Coiled coil</keyword>
<dbReference type="Proteomes" id="UP000477070">
    <property type="component" value="Unassembled WGS sequence"/>
</dbReference>
<gene>
    <name evidence="6" type="ORF">DCO61_02165</name>
    <name evidence="7" type="ORF">LS64_005525</name>
</gene>
<keyword evidence="4" id="KW-0472">Membrane</keyword>
<dbReference type="CDD" id="cd03401">
    <property type="entry name" value="SPFH_prohibitin"/>
    <property type="match status" value="1"/>
</dbReference>
<feature type="region of interest" description="Disordered" evidence="3">
    <location>
        <begin position="1"/>
        <end position="44"/>
    </location>
</feature>
<evidence type="ECO:0000259" key="5">
    <source>
        <dbReference type="SMART" id="SM00244"/>
    </source>
</evidence>
<evidence type="ECO:0000256" key="3">
    <source>
        <dbReference type="SAM" id="MobiDB-lite"/>
    </source>
</evidence>
<dbReference type="InterPro" id="IPR000163">
    <property type="entry name" value="Prohibitin"/>
</dbReference>
<reference evidence="7 8" key="2">
    <citation type="journal article" date="2016" name="Infect. Immun.">
        <title>Helicobacter saguini, a Novel Helicobacter Isolated from Cotton-Top Tamarins with Ulcerative Colitis, Has Proinflammatory Properties and Induces Typhlocolitis and Dysplasia in Gnotobiotic IL-10-/- Mice.</title>
        <authorList>
            <person name="Shen Z."/>
            <person name="Mannion A."/>
            <person name="Whary M.T."/>
            <person name="Muthupalani S."/>
            <person name="Sheh A."/>
            <person name="Feng Y."/>
            <person name="Gong G."/>
            <person name="Vandamme P."/>
            <person name="Holcombe H.R."/>
            <person name="Paster B.J."/>
            <person name="Fox J.G."/>
        </authorList>
    </citation>
    <scope>NUCLEOTIDE SEQUENCE [LARGE SCALE GENOMIC DNA]</scope>
    <source>
        <strain evidence="7 8">MIT 97-6194</strain>
    </source>
</reference>
<evidence type="ECO:0000313" key="6">
    <source>
        <dbReference type="EMBL" id="MWV68858.1"/>
    </source>
</evidence>
<reference evidence="6 9" key="4">
    <citation type="submission" date="2019-12" db="EMBL/GenBank/DDBJ databases">
        <title>Multi-Generational Helicobacter saguini Isolates.</title>
        <authorList>
            <person name="Mannion A."/>
            <person name="Shen Z."/>
            <person name="Fox J.G."/>
        </authorList>
    </citation>
    <scope>NUCLEOTIDE SEQUENCE [LARGE SCALE GENOMIC DNA]</scope>
    <source>
        <strain evidence="6">16-048</strain>
        <strain evidence="9">16-048 (F4)</strain>
    </source>
</reference>
<dbReference type="PANTHER" id="PTHR23222:SF0">
    <property type="entry name" value="PROHIBITIN 1"/>
    <property type="match status" value="1"/>
</dbReference>
<feature type="coiled-coil region" evidence="2">
    <location>
        <begin position="255"/>
        <end position="289"/>
    </location>
</feature>
<evidence type="ECO:0000256" key="1">
    <source>
        <dbReference type="ARBA" id="ARBA00004167"/>
    </source>
</evidence>
<keyword evidence="4" id="KW-0812">Transmembrane</keyword>
<dbReference type="OrthoDB" id="9812991at2"/>
<accession>A0A347VU60</accession>
<feature type="transmembrane region" description="Helical" evidence="4">
    <location>
        <begin position="63"/>
        <end position="84"/>
    </location>
</feature>
<dbReference type="SMART" id="SM00244">
    <property type="entry name" value="PHB"/>
    <property type="match status" value="1"/>
</dbReference>
<comment type="subcellular location">
    <subcellularLocation>
        <location evidence="1">Membrane</location>
        <topology evidence="1">Single-pass membrane protein</topology>
    </subcellularLocation>
</comment>
<dbReference type="InterPro" id="IPR036013">
    <property type="entry name" value="Band_7/SPFH_dom_sf"/>
</dbReference>
<feature type="compositionally biased region" description="Basic and acidic residues" evidence="3">
    <location>
        <begin position="1"/>
        <end position="17"/>
    </location>
</feature>
<dbReference type="PRINTS" id="PR00679">
    <property type="entry name" value="PROHIBITIN"/>
</dbReference>
<dbReference type="STRING" id="1548018.LS64_12980"/>
<feature type="domain" description="Band 7" evidence="5">
    <location>
        <begin position="81"/>
        <end position="263"/>
    </location>
</feature>
<dbReference type="Gene3D" id="3.30.479.30">
    <property type="entry name" value="Band 7 domain"/>
    <property type="match status" value="1"/>
</dbReference>